<reference evidence="1 2" key="1">
    <citation type="submission" date="2023-01" db="EMBL/GenBank/DDBJ databases">
        <title>Analysis of 21 Apiospora genomes using comparative genomics revels a genus with tremendous synthesis potential of carbohydrate active enzymes and secondary metabolites.</title>
        <authorList>
            <person name="Sorensen T."/>
        </authorList>
    </citation>
    <scope>NUCLEOTIDE SEQUENCE [LARGE SCALE GENOMIC DNA]</scope>
    <source>
        <strain evidence="1 2">CBS 114990</strain>
    </source>
</reference>
<sequence length="120" mass="14019">MDHFTIFQVIGTAVSLTDVVIKSITKLKSIRTRYLLDRLASRNSQERNQYPRYQQLGLQIGNSLDNFSLLILALQQQLDRFEGVSPARMGAKKKLKFMWSEKDMSKFSILLDRQLNRQRL</sequence>
<dbReference type="RefSeq" id="XP_066661985.1">
    <property type="nucleotide sequence ID" value="XM_066816293.1"/>
</dbReference>
<accession>A0ABR1V203</accession>
<dbReference type="GeneID" id="92049353"/>
<gene>
    <name evidence="1" type="ORF">PG997_011978</name>
</gene>
<protein>
    <submittedName>
        <fullName evidence="1">Uncharacterized protein</fullName>
    </submittedName>
</protein>
<dbReference type="EMBL" id="JAQQWN010000009">
    <property type="protein sequence ID" value="KAK8065231.1"/>
    <property type="molecule type" value="Genomic_DNA"/>
</dbReference>
<organism evidence="1 2">
    <name type="scientific">Apiospora hydei</name>
    <dbReference type="NCBI Taxonomy" id="1337664"/>
    <lineage>
        <taxon>Eukaryota</taxon>
        <taxon>Fungi</taxon>
        <taxon>Dikarya</taxon>
        <taxon>Ascomycota</taxon>
        <taxon>Pezizomycotina</taxon>
        <taxon>Sordariomycetes</taxon>
        <taxon>Xylariomycetidae</taxon>
        <taxon>Amphisphaeriales</taxon>
        <taxon>Apiosporaceae</taxon>
        <taxon>Apiospora</taxon>
    </lineage>
</organism>
<comment type="caution">
    <text evidence="1">The sequence shown here is derived from an EMBL/GenBank/DDBJ whole genome shotgun (WGS) entry which is preliminary data.</text>
</comment>
<proteinExistence type="predicted"/>
<keyword evidence="2" id="KW-1185">Reference proteome</keyword>
<evidence type="ECO:0000313" key="2">
    <source>
        <dbReference type="Proteomes" id="UP001433268"/>
    </source>
</evidence>
<dbReference type="Proteomes" id="UP001433268">
    <property type="component" value="Unassembled WGS sequence"/>
</dbReference>
<name>A0ABR1V203_9PEZI</name>
<evidence type="ECO:0000313" key="1">
    <source>
        <dbReference type="EMBL" id="KAK8065231.1"/>
    </source>
</evidence>